<evidence type="ECO:0000256" key="6">
    <source>
        <dbReference type="ARBA" id="ARBA00023136"/>
    </source>
</evidence>
<keyword evidence="5 8" id="KW-1133">Transmembrane helix</keyword>
<dbReference type="Pfam" id="PF03169">
    <property type="entry name" value="OPT"/>
    <property type="match status" value="1"/>
</dbReference>
<dbReference type="OrthoDB" id="77405at2759"/>
<feature type="transmembrane region" description="Helical" evidence="8">
    <location>
        <begin position="670"/>
        <end position="695"/>
    </location>
</feature>
<evidence type="ECO:0000256" key="7">
    <source>
        <dbReference type="SAM" id="MobiDB-lite"/>
    </source>
</evidence>
<dbReference type="NCBIfam" id="TIGR00728">
    <property type="entry name" value="OPT_sfam"/>
    <property type="match status" value="1"/>
</dbReference>
<feature type="transmembrane region" description="Helical" evidence="8">
    <location>
        <begin position="631"/>
        <end position="658"/>
    </location>
</feature>
<feature type="transmembrane region" description="Helical" evidence="8">
    <location>
        <begin position="297"/>
        <end position="315"/>
    </location>
</feature>
<evidence type="ECO:0000256" key="8">
    <source>
        <dbReference type="SAM" id="Phobius"/>
    </source>
</evidence>
<feature type="transmembrane region" description="Helical" evidence="8">
    <location>
        <begin position="439"/>
        <end position="457"/>
    </location>
</feature>
<dbReference type="InterPro" id="IPR004813">
    <property type="entry name" value="OPT"/>
</dbReference>
<evidence type="ECO:0000313" key="9">
    <source>
        <dbReference type="EMBL" id="KAG5168278.1"/>
    </source>
</evidence>
<keyword evidence="6 8" id="KW-0472">Membrane</keyword>
<feature type="transmembrane region" description="Helical" evidence="8">
    <location>
        <begin position="229"/>
        <end position="254"/>
    </location>
</feature>
<dbReference type="GO" id="GO:0035673">
    <property type="term" value="F:oligopeptide transmembrane transporter activity"/>
    <property type="evidence" value="ECO:0007669"/>
    <property type="project" value="InterPro"/>
</dbReference>
<protein>
    <recommendedName>
        <fullName evidence="10">Oligopeptide transporter</fullName>
    </recommendedName>
</protein>
<name>A0A8H7XWS3_PSICU</name>
<feature type="compositionally biased region" description="Basic and acidic residues" evidence="7">
    <location>
        <begin position="1"/>
        <end position="44"/>
    </location>
</feature>
<keyword evidence="4 8" id="KW-0812">Transmembrane</keyword>
<evidence type="ECO:0000256" key="4">
    <source>
        <dbReference type="ARBA" id="ARBA00022692"/>
    </source>
</evidence>
<comment type="similarity">
    <text evidence="2">Belongs to the oligopeptide OPT transporter family.</text>
</comment>
<feature type="transmembrane region" description="Helical" evidence="8">
    <location>
        <begin position="90"/>
        <end position="108"/>
    </location>
</feature>
<feature type="transmembrane region" description="Helical" evidence="8">
    <location>
        <begin position="413"/>
        <end position="433"/>
    </location>
</feature>
<dbReference type="AlphaFoldDB" id="A0A8H7XWS3"/>
<feature type="transmembrane region" description="Helical" evidence="8">
    <location>
        <begin position="170"/>
        <end position="188"/>
    </location>
</feature>
<dbReference type="EMBL" id="JAFIQS010000006">
    <property type="protein sequence ID" value="KAG5168278.1"/>
    <property type="molecule type" value="Genomic_DNA"/>
</dbReference>
<organism evidence="9">
    <name type="scientific">Psilocybe cubensis</name>
    <name type="common">Psychedelic mushroom</name>
    <name type="synonym">Stropharia cubensis</name>
    <dbReference type="NCBI Taxonomy" id="181762"/>
    <lineage>
        <taxon>Eukaryota</taxon>
        <taxon>Fungi</taxon>
        <taxon>Dikarya</taxon>
        <taxon>Basidiomycota</taxon>
        <taxon>Agaricomycotina</taxon>
        <taxon>Agaricomycetes</taxon>
        <taxon>Agaricomycetidae</taxon>
        <taxon>Agaricales</taxon>
        <taxon>Agaricineae</taxon>
        <taxon>Strophariaceae</taxon>
        <taxon>Psilocybe</taxon>
    </lineage>
</organism>
<evidence type="ECO:0000256" key="3">
    <source>
        <dbReference type="ARBA" id="ARBA00022448"/>
    </source>
</evidence>
<reference evidence="9" key="1">
    <citation type="submission" date="2021-02" db="EMBL/GenBank/DDBJ databases">
        <title>Psilocybe cubensis genome.</title>
        <authorList>
            <person name="Mckernan K.J."/>
            <person name="Crawford S."/>
            <person name="Trippe A."/>
            <person name="Kane L.T."/>
            <person name="Mclaughlin S."/>
        </authorList>
    </citation>
    <scope>NUCLEOTIDE SEQUENCE [LARGE SCALE GENOMIC DNA]</scope>
    <source>
        <strain evidence="9">MGC-MH-2018</strain>
    </source>
</reference>
<feature type="transmembrane region" description="Helical" evidence="8">
    <location>
        <begin position="64"/>
        <end position="84"/>
    </location>
</feature>
<sequence length="715" mass="77108">MSTAIERDTPILHREPYSEKREDSVEDAKLEEEKEDRYEDHDVSRPFPPDPDEWEETHQLSFRAIFVGCALGAIVGASNIYLGLKTGFTFGAQLFGAIFGFAILKAMSKALPESGILSFLGGPFGPKENCTVQSAATAAGGLGILMVSAVPAMYTLNLLSDDPSKDIGKLIALTSCAAFFGVFFVIPLRKYFIVHQKLTFPTPAATAYTIRSLHRGKSGAIAARKKSLALLYSFIAVFVYKVVSGYAPGILFDWHIGWTLYRLGFTSMINLENYGWWIQFTPAFFGAGMLSGLNASWSFFGGTILAWGIISPSLVKNGLAFGKPISDEYPLVTYMSMSLSNPDLYAREPSPRYWLLWPGVLIMLLYSFADVVITLIPIVRNMQIPSWNPRTWLHSDPNAEDEDKTPIEDRIPVSWWATGLVLSTVMSCAILATQFHMNVGEAILALVLGFLFSFIGIQSSGYTDVNPVSTVAKVSQLIFGGISKSTGLATLPAQTLNMTAGVIAAGSAAQATDMTGDLKTGYLLRAKPKNQFIAQLCGAVVSVFLTCGLFVLFTKASPCIIHPVEDGPPCTYGAPSVAAWAAVAIAVTAPKLPIPPSSGYTAIGLGIFSVVCLVVKTYFVPKKYWPYFPNWNAVGLAFVVPNLYYSIAMAVGSSFNYFWMLRNPAGYDMYMFAVSAGMLAGEGLGGVLQALLAIAGVDGGAYGTAIGCPGMEFCG</sequence>
<feature type="transmembrane region" description="Helical" evidence="8">
    <location>
        <begin position="532"/>
        <end position="553"/>
    </location>
</feature>
<feature type="region of interest" description="Disordered" evidence="7">
    <location>
        <begin position="1"/>
        <end position="54"/>
    </location>
</feature>
<accession>A0A8H7XWS3</accession>
<evidence type="ECO:0000256" key="5">
    <source>
        <dbReference type="ARBA" id="ARBA00022989"/>
    </source>
</evidence>
<feature type="transmembrane region" description="Helical" evidence="8">
    <location>
        <begin position="354"/>
        <end position="379"/>
    </location>
</feature>
<evidence type="ECO:0008006" key="10">
    <source>
        <dbReference type="Google" id="ProtNLM"/>
    </source>
</evidence>
<dbReference type="PANTHER" id="PTHR31645:SF3">
    <property type="entry name" value="OLIGOPEPTIDE TRANSPORTER"/>
    <property type="match status" value="1"/>
</dbReference>
<gene>
    <name evidence="9" type="ORF">JR316_006873</name>
</gene>
<dbReference type="PANTHER" id="PTHR31645">
    <property type="entry name" value="OLIGOPEPTIDE TRANSPORTER YGL114W-RELATED"/>
    <property type="match status" value="1"/>
</dbReference>
<proteinExistence type="inferred from homology"/>
<keyword evidence="3" id="KW-0813">Transport</keyword>
<feature type="transmembrane region" description="Helical" evidence="8">
    <location>
        <begin position="599"/>
        <end position="619"/>
    </location>
</feature>
<dbReference type="GO" id="GO:0000329">
    <property type="term" value="C:fungal-type vacuole membrane"/>
    <property type="evidence" value="ECO:0007669"/>
    <property type="project" value="TreeGrafter"/>
</dbReference>
<evidence type="ECO:0000256" key="1">
    <source>
        <dbReference type="ARBA" id="ARBA00004141"/>
    </source>
</evidence>
<feature type="transmembrane region" description="Helical" evidence="8">
    <location>
        <begin position="129"/>
        <end position="150"/>
    </location>
</feature>
<feature type="transmembrane region" description="Helical" evidence="8">
    <location>
        <begin position="274"/>
        <end position="290"/>
    </location>
</feature>
<comment type="subcellular location">
    <subcellularLocation>
        <location evidence="1">Membrane</location>
        <topology evidence="1">Multi-pass membrane protein</topology>
    </subcellularLocation>
</comment>
<comment type="caution">
    <text evidence="9">The sequence shown here is derived from an EMBL/GenBank/DDBJ whole genome shotgun (WGS) entry which is preliminary data.</text>
</comment>
<evidence type="ECO:0000256" key="2">
    <source>
        <dbReference type="ARBA" id="ARBA00008807"/>
    </source>
</evidence>
<dbReference type="InterPro" id="IPR045035">
    <property type="entry name" value="YSL-like"/>
</dbReference>